<dbReference type="PANTHER" id="PTHR35543">
    <property type="entry name" value="PROTEIN C11ORF74"/>
    <property type="match status" value="1"/>
</dbReference>
<sequence>MIMGEQLLKNSILDQFINSHEQSYEEFLNTFTYLLKEREGKTIQGSKVDSLRKKCSTSELPNRNKQDGSPERSKEMWVSFPPRMPNENEAVMSESSTAGVSDGNNLSLSEKVKVDKYLHLEDVDTDEETCSAGSLVLPGEVEETVSCCTPFFDKPVQPKFRAWSVPQPSHSKAQELLGDDVQPFSLDEEFDYDNVALTPKFSEAELKAITELSEEKSGTDVKSAPAED</sequence>
<feature type="compositionally biased region" description="Basic and acidic residues" evidence="1">
    <location>
        <begin position="62"/>
        <end position="75"/>
    </location>
</feature>
<reference evidence="2" key="2">
    <citation type="submission" date="2025-08" db="UniProtKB">
        <authorList>
            <consortium name="Ensembl"/>
        </authorList>
    </citation>
    <scope>IDENTIFICATION</scope>
</reference>
<keyword evidence="3" id="KW-1185">Reference proteome</keyword>
<dbReference type="Proteomes" id="UP000694382">
    <property type="component" value="Chromosome 5"/>
</dbReference>
<dbReference type="GO" id="GO:0005829">
    <property type="term" value="C:cytosol"/>
    <property type="evidence" value="ECO:0007669"/>
    <property type="project" value="TreeGrafter"/>
</dbReference>
<proteinExistence type="predicted"/>
<dbReference type="PANTHER" id="PTHR35543:SF1">
    <property type="entry name" value="INTRAFLAGELLAR TRANSPORT-ASSOCIATED PROTEIN"/>
    <property type="match status" value="1"/>
</dbReference>
<dbReference type="Pfam" id="PF17722">
    <property type="entry name" value="IFTAP"/>
    <property type="match status" value="1"/>
</dbReference>
<dbReference type="Ensembl" id="ENSCPVT00000015812.2">
    <property type="protein sequence ID" value="ENSCPVP00000015141.2"/>
    <property type="gene ID" value="ENSCPVG00000011080.2"/>
</dbReference>
<dbReference type="GO" id="GO:0007340">
    <property type="term" value="P:acrosome reaction"/>
    <property type="evidence" value="ECO:0007669"/>
    <property type="project" value="TreeGrafter"/>
</dbReference>
<name>A0A8C3N8F3_GEOPR</name>
<reference evidence="2" key="3">
    <citation type="submission" date="2025-09" db="UniProtKB">
        <authorList>
            <consortium name="Ensembl"/>
        </authorList>
    </citation>
    <scope>IDENTIFICATION</scope>
</reference>
<protein>
    <submittedName>
        <fullName evidence="2">Uncharacterized protein</fullName>
    </submittedName>
</protein>
<dbReference type="AlphaFoldDB" id="A0A8C3N8F3"/>
<organism evidence="2 3">
    <name type="scientific">Geospiza parvula</name>
    <name type="common">Small tree-finch</name>
    <name type="synonym">Camarhynchus parvulus</name>
    <dbReference type="NCBI Taxonomy" id="87175"/>
    <lineage>
        <taxon>Eukaryota</taxon>
        <taxon>Metazoa</taxon>
        <taxon>Chordata</taxon>
        <taxon>Craniata</taxon>
        <taxon>Vertebrata</taxon>
        <taxon>Euteleostomi</taxon>
        <taxon>Archelosauria</taxon>
        <taxon>Archosauria</taxon>
        <taxon>Dinosauria</taxon>
        <taxon>Saurischia</taxon>
        <taxon>Theropoda</taxon>
        <taxon>Coelurosauria</taxon>
        <taxon>Aves</taxon>
        <taxon>Neognathae</taxon>
        <taxon>Neoaves</taxon>
        <taxon>Telluraves</taxon>
        <taxon>Australaves</taxon>
        <taxon>Passeriformes</taxon>
        <taxon>Thraupidae</taxon>
        <taxon>Camarhynchus</taxon>
    </lineage>
</organism>
<evidence type="ECO:0000313" key="2">
    <source>
        <dbReference type="Ensembl" id="ENSCPVP00000015141.2"/>
    </source>
</evidence>
<feature type="region of interest" description="Disordered" evidence="1">
    <location>
        <begin position="46"/>
        <end position="84"/>
    </location>
</feature>
<accession>A0A8C3N8F3</accession>
<dbReference type="GO" id="GO:0007283">
    <property type="term" value="P:spermatogenesis"/>
    <property type="evidence" value="ECO:0007669"/>
    <property type="project" value="TreeGrafter"/>
</dbReference>
<accession>A0A8C3N379</accession>
<evidence type="ECO:0000313" key="3">
    <source>
        <dbReference type="Proteomes" id="UP000694382"/>
    </source>
</evidence>
<dbReference type="GO" id="GO:0097731">
    <property type="term" value="C:9+0 non-motile cilium"/>
    <property type="evidence" value="ECO:0007669"/>
    <property type="project" value="TreeGrafter"/>
</dbReference>
<reference evidence="2" key="1">
    <citation type="submission" date="2020-02" db="EMBL/GenBank/DDBJ databases">
        <authorList>
            <person name="Enbody D E."/>
            <person name="Pettersson E M."/>
        </authorList>
    </citation>
    <scope>NUCLEOTIDE SEQUENCE [LARGE SCALE GENOMIC DNA]</scope>
</reference>
<evidence type="ECO:0000256" key="1">
    <source>
        <dbReference type="SAM" id="MobiDB-lite"/>
    </source>
</evidence>
<dbReference type="InterPro" id="IPR040028">
    <property type="entry name" value="IFTAP"/>
</dbReference>
<dbReference type="GO" id="GO:0120160">
    <property type="term" value="F:intraciliary transport particle A binding"/>
    <property type="evidence" value="ECO:0007669"/>
    <property type="project" value="TreeGrafter"/>
</dbReference>